<name>S3D1P9_GLAL2</name>
<feature type="compositionally biased region" description="Low complexity" evidence="1">
    <location>
        <begin position="116"/>
        <end position="171"/>
    </location>
</feature>
<evidence type="ECO:0000313" key="3">
    <source>
        <dbReference type="Proteomes" id="UP000016922"/>
    </source>
</evidence>
<reference evidence="2 3" key="1">
    <citation type="journal article" date="2013" name="BMC Genomics">
        <title>Genomics-driven discovery of the pneumocandin biosynthetic gene cluster in the fungus Glarea lozoyensis.</title>
        <authorList>
            <person name="Chen L."/>
            <person name="Yue Q."/>
            <person name="Zhang X."/>
            <person name="Xiang M."/>
            <person name="Wang C."/>
            <person name="Li S."/>
            <person name="Che Y."/>
            <person name="Ortiz-Lopez F.J."/>
            <person name="Bills G.F."/>
            <person name="Liu X."/>
            <person name="An Z."/>
        </authorList>
    </citation>
    <scope>NUCLEOTIDE SEQUENCE [LARGE SCALE GENOMIC DNA]</scope>
    <source>
        <strain evidence="3">ATCC 20868 / MF5171</strain>
    </source>
</reference>
<organism evidence="2 3">
    <name type="scientific">Glarea lozoyensis (strain ATCC 20868 / MF5171)</name>
    <dbReference type="NCBI Taxonomy" id="1116229"/>
    <lineage>
        <taxon>Eukaryota</taxon>
        <taxon>Fungi</taxon>
        <taxon>Dikarya</taxon>
        <taxon>Ascomycota</taxon>
        <taxon>Pezizomycotina</taxon>
        <taxon>Leotiomycetes</taxon>
        <taxon>Helotiales</taxon>
        <taxon>Helotiaceae</taxon>
        <taxon>Glarea</taxon>
    </lineage>
</organism>
<dbReference type="OrthoDB" id="4870036at2759"/>
<keyword evidence="3" id="KW-1185">Reference proteome</keyword>
<dbReference type="eggNOG" id="ENOG502RPA8">
    <property type="taxonomic scope" value="Eukaryota"/>
</dbReference>
<protein>
    <submittedName>
        <fullName evidence="2">Uncharacterized protein</fullName>
    </submittedName>
</protein>
<sequence length="200" mass="20302">MIWLHTSYPACNACLDATFVGCGRDYNSVAYATCMCKGPGGPNTVTCVGVCDAADALGANLGSVVAGGWYSYCVDYFKEMCPDAEQFMTAERFREKCGPDSGPGIADAVVSGAVSSSESSSGTSTGGALATESASVGTTTRSRTDATATLRAESTGTSTSSGSTAVAATSTPSNDAMRSNSISRWGVIVGLGILIARMNM</sequence>
<evidence type="ECO:0000313" key="2">
    <source>
        <dbReference type="EMBL" id="EPE31094.1"/>
    </source>
</evidence>
<dbReference type="Proteomes" id="UP000016922">
    <property type="component" value="Unassembled WGS sequence"/>
</dbReference>
<evidence type="ECO:0000256" key="1">
    <source>
        <dbReference type="SAM" id="MobiDB-lite"/>
    </source>
</evidence>
<accession>S3D1P9</accession>
<dbReference type="AlphaFoldDB" id="S3D1P9"/>
<dbReference type="KEGG" id="glz:GLAREA_04061"/>
<dbReference type="GeneID" id="19463116"/>
<gene>
    <name evidence="2" type="ORF">GLAREA_04061</name>
</gene>
<dbReference type="RefSeq" id="XP_008082505.1">
    <property type="nucleotide sequence ID" value="XM_008084314.1"/>
</dbReference>
<feature type="region of interest" description="Disordered" evidence="1">
    <location>
        <begin position="116"/>
        <end position="178"/>
    </location>
</feature>
<dbReference type="OMA" id="ATCMCAG"/>
<dbReference type="HOGENOM" id="CLU_081910_0_0_1"/>
<dbReference type="EMBL" id="KE145363">
    <property type="protein sequence ID" value="EPE31094.1"/>
    <property type="molecule type" value="Genomic_DNA"/>
</dbReference>
<proteinExistence type="predicted"/>